<evidence type="ECO:0000259" key="1">
    <source>
        <dbReference type="PROSITE" id="PS50006"/>
    </source>
</evidence>
<dbReference type="SMART" id="SM00065">
    <property type="entry name" value="GAF"/>
    <property type="match status" value="1"/>
</dbReference>
<evidence type="ECO:0000313" key="3">
    <source>
        <dbReference type="EMBL" id="KFA89143.1"/>
    </source>
</evidence>
<dbReference type="GO" id="GO:0009190">
    <property type="term" value="P:cyclic nucleotide biosynthetic process"/>
    <property type="evidence" value="ECO:0007669"/>
    <property type="project" value="InterPro"/>
</dbReference>
<dbReference type="Proteomes" id="UP000028547">
    <property type="component" value="Unassembled WGS sequence"/>
</dbReference>
<dbReference type="CDD" id="cd00060">
    <property type="entry name" value="FHA"/>
    <property type="match status" value="1"/>
</dbReference>
<gene>
    <name evidence="3" type="ORF">Q664_36570</name>
</gene>
<dbReference type="EMBL" id="JPMI01000259">
    <property type="protein sequence ID" value="KFA89143.1"/>
    <property type="molecule type" value="Genomic_DNA"/>
</dbReference>
<organism evidence="3 4">
    <name type="scientific">Archangium violaceum Cb vi76</name>
    <dbReference type="NCBI Taxonomy" id="1406225"/>
    <lineage>
        <taxon>Bacteria</taxon>
        <taxon>Pseudomonadati</taxon>
        <taxon>Myxococcota</taxon>
        <taxon>Myxococcia</taxon>
        <taxon>Myxococcales</taxon>
        <taxon>Cystobacterineae</taxon>
        <taxon>Archangiaceae</taxon>
        <taxon>Archangium</taxon>
    </lineage>
</organism>
<dbReference type="InterPro" id="IPR008984">
    <property type="entry name" value="SMAD_FHA_dom_sf"/>
</dbReference>
<dbReference type="SMART" id="SM00240">
    <property type="entry name" value="FHA"/>
    <property type="match status" value="1"/>
</dbReference>
<dbReference type="Pfam" id="PF00498">
    <property type="entry name" value="FHA"/>
    <property type="match status" value="1"/>
</dbReference>
<dbReference type="GO" id="GO:0035556">
    <property type="term" value="P:intracellular signal transduction"/>
    <property type="evidence" value="ECO:0007669"/>
    <property type="project" value="InterPro"/>
</dbReference>
<dbReference type="SMART" id="SM00044">
    <property type="entry name" value="CYCc"/>
    <property type="match status" value="1"/>
</dbReference>
<dbReference type="SUPFAM" id="SSF55781">
    <property type="entry name" value="GAF domain-like"/>
    <property type="match status" value="1"/>
</dbReference>
<accession>A0A084SL08</accession>
<dbReference type="InterPro" id="IPR029787">
    <property type="entry name" value="Nucleotide_cyclase"/>
</dbReference>
<dbReference type="InterPro" id="IPR029016">
    <property type="entry name" value="GAF-like_dom_sf"/>
</dbReference>
<comment type="caution">
    <text evidence="3">The sequence shown here is derived from an EMBL/GenBank/DDBJ whole genome shotgun (WGS) entry which is preliminary data.</text>
</comment>
<feature type="domain" description="Guanylate cyclase" evidence="2">
    <location>
        <begin position="347"/>
        <end position="479"/>
    </location>
</feature>
<evidence type="ECO:0000313" key="4">
    <source>
        <dbReference type="Proteomes" id="UP000028547"/>
    </source>
</evidence>
<dbReference type="SUPFAM" id="SSF49879">
    <property type="entry name" value="SMAD/FHA domain"/>
    <property type="match status" value="1"/>
</dbReference>
<dbReference type="SUPFAM" id="SSF55073">
    <property type="entry name" value="Nucleotide cyclase"/>
    <property type="match status" value="1"/>
</dbReference>
<dbReference type="InterPro" id="IPR003018">
    <property type="entry name" value="GAF"/>
</dbReference>
<dbReference type="InterPro" id="IPR000253">
    <property type="entry name" value="FHA_dom"/>
</dbReference>
<dbReference type="PROSITE" id="PS50006">
    <property type="entry name" value="FHA_DOMAIN"/>
    <property type="match status" value="1"/>
</dbReference>
<dbReference type="AlphaFoldDB" id="A0A084SL08"/>
<dbReference type="CDD" id="cd07302">
    <property type="entry name" value="CHD"/>
    <property type="match status" value="1"/>
</dbReference>
<dbReference type="PANTHER" id="PTHR43081">
    <property type="entry name" value="ADENYLATE CYCLASE, TERMINAL-DIFFERENTIATION SPECIFIC-RELATED"/>
    <property type="match status" value="1"/>
</dbReference>
<dbReference type="PROSITE" id="PS50125">
    <property type="entry name" value="GUANYLATE_CYCLASE_2"/>
    <property type="match status" value="1"/>
</dbReference>
<dbReference type="InterPro" id="IPR050697">
    <property type="entry name" value="Adenylyl/Guanylyl_Cyclase_3/4"/>
</dbReference>
<dbReference type="GO" id="GO:0004016">
    <property type="term" value="F:adenylate cyclase activity"/>
    <property type="evidence" value="ECO:0007669"/>
    <property type="project" value="UniProtKB-ARBA"/>
</dbReference>
<sequence length="537" mass="59371">MQLIMNPGALDEQTFVLPEGPVTIGRTPECTVCVIHKSLSRRHARLEWEGGRLVLVDLGSKNGTYVGPAQVQRHELREGETFRCGQVSFRLASTSPSRSEEPMPTQVRSLQTRFSPTTMGELLRPHADPDSHTALKMKPVSGDGRAHDKLQILLKVSQLLSSPGSIDEVLDRVLQLVFQILEVDRAAILLVEPTSGQLRPRVARASGELPAGTFYSQHIVDYVRKHSVAALFSDARKDPRLGSADSVLKQSICASMCVPLKPRDTVMGVLYLDNLTRAHGFTQEDLEFLTAFANQAAIALDNSLLRQQLEEEAVMRTTYLRFFPPATLKKLQLARSAHLGVIETEVTILFSDISHFTALSSTLEPRQVVDLLNDYFPVMADIVFRHEGTLEKYIGDALMAVWGAPVAHPDDVDRAVRAAVEMQRALARLNARWRAEGRRELNIHVGLNTGRVAAGNIGSEKYLQYATIGDATNVASRVCSAAPPGQILLTGTTLERWRERAWPVTPLPPLPEHGRQEPLALHRVEWRGPLGEASNTD</sequence>
<dbReference type="Pfam" id="PF01590">
    <property type="entry name" value="GAF"/>
    <property type="match status" value="1"/>
</dbReference>
<evidence type="ECO:0000259" key="2">
    <source>
        <dbReference type="PROSITE" id="PS50125"/>
    </source>
</evidence>
<reference evidence="3 4" key="1">
    <citation type="submission" date="2014-07" db="EMBL/GenBank/DDBJ databases">
        <title>Draft Genome Sequence of Gephyronic Acid Producer, Cystobacter violaceus Strain Cb vi76.</title>
        <authorList>
            <person name="Stevens D.C."/>
            <person name="Young J."/>
            <person name="Carmichael R."/>
            <person name="Tan J."/>
            <person name="Taylor R.E."/>
        </authorList>
    </citation>
    <scope>NUCLEOTIDE SEQUENCE [LARGE SCALE GENOMIC DNA]</scope>
    <source>
        <strain evidence="3 4">Cb vi76</strain>
    </source>
</reference>
<dbReference type="InterPro" id="IPR001054">
    <property type="entry name" value="A/G_cyclase"/>
</dbReference>
<dbReference type="Gene3D" id="2.60.200.20">
    <property type="match status" value="1"/>
</dbReference>
<feature type="domain" description="FHA" evidence="1">
    <location>
        <begin position="22"/>
        <end position="71"/>
    </location>
</feature>
<dbReference type="PANTHER" id="PTHR43081:SF1">
    <property type="entry name" value="ADENYLATE CYCLASE, TERMINAL-DIFFERENTIATION SPECIFIC"/>
    <property type="match status" value="1"/>
</dbReference>
<dbReference type="Pfam" id="PF00211">
    <property type="entry name" value="Guanylate_cyc"/>
    <property type="match status" value="1"/>
</dbReference>
<protein>
    <submittedName>
        <fullName evidence="3">Cyclase</fullName>
    </submittedName>
</protein>
<proteinExistence type="predicted"/>
<dbReference type="Gene3D" id="3.30.450.40">
    <property type="match status" value="1"/>
</dbReference>
<dbReference type="Gene3D" id="3.30.70.1230">
    <property type="entry name" value="Nucleotide cyclase"/>
    <property type="match status" value="1"/>
</dbReference>
<name>A0A084SL08_9BACT</name>